<sequence>MFWEAYRKVEKGTEVSLEEFRSNNELKSDVKEGIIELYKEVLNEARRLINEPDDEKLFLELFRRNVIDSYLLQELIDIMNIIKNLHKTDDDVIYGLLVRIMEDLEELFYSVKKFLN</sequence>
<dbReference type="Proteomes" id="UP000474054">
    <property type="component" value="Unassembled WGS sequence"/>
</dbReference>
<proteinExistence type="predicted"/>
<name>A0A650CVC3_ACIAM</name>
<reference evidence="1 4" key="1">
    <citation type="submission" date="2019-10" db="EMBL/GenBank/DDBJ databases">
        <title>Comparative genomics of sulfur disproportionating microorganisms.</title>
        <authorList>
            <person name="Ward L.M."/>
            <person name="Bertran E."/>
            <person name="Johnston D."/>
        </authorList>
    </citation>
    <scope>NUCLEOTIDE SEQUENCE [LARGE SCALE GENOMIC DNA]</scope>
    <source>
        <strain evidence="1 4">DSM 3772</strain>
    </source>
</reference>
<accession>A0A650CVC3</accession>
<evidence type="ECO:0000313" key="1">
    <source>
        <dbReference type="EMBL" id="MQL55700.1"/>
    </source>
</evidence>
<dbReference type="KEGG" id="aamb:D1866_06725"/>
<reference evidence="2 3" key="2">
    <citation type="submission" date="2019-10" db="EMBL/GenBank/DDBJ databases">
        <title>Genome Sequences from Six Type Strain Members of the Archaeal Family Sulfolobaceae: Acidianus ambivalens, Acidianus infernus, Metallosphaera prunae, Stygiolobus azoricus, Sulfolobus metallicus, and Sulfurisphaera ohwakuensis.</title>
        <authorList>
            <person name="Counts J.A."/>
            <person name="Kelly R.M."/>
        </authorList>
    </citation>
    <scope>NUCLEOTIDE SEQUENCE [LARGE SCALE GENOMIC DNA]</scope>
    <source>
        <strain evidence="2 3">LEI 10</strain>
    </source>
</reference>
<evidence type="ECO:0000313" key="2">
    <source>
        <dbReference type="EMBL" id="QGR21723.1"/>
    </source>
</evidence>
<organism evidence="2 3">
    <name type="scientific">Acidianus ambivalens</name>
    <name type="common">Desulfurolobus ambivalens</name>
    <dbReference type="NCBI Taxonomy" id="2283"/>
    <lineage>
        <taxon>Archaea</taxon>
        <taxon>Thermoproteota</taxon>
        <taxon>Thermoprotei</taxon>
        <taxon>Sulfolobales</taxon>
        <taxon>Sulfolobaceae</taxon>
        <taxon>Acidianus</taxon>
    </lineage>
</organism>
<evidence type="ECO:0000313" key="4">
    <source>
        <dbReference type="Proteomes" id="UP000474054"/>
    </source>
</evidence>
<dbReference type="AlphaFoldDB" id="A0A650CVC3"/>
<protein>
    <submittedName>
        <fullName evidence="2">Uncharacterized protein</fullName>
    </submittedName>
</protein>
<dbReference type="RefSeq" id="WP_152941761.1">
    <property type="nucleotide sequence ID" value="NZ_CP045482.1"/>
</dbReference>
<dbReference type="Proteomes" id="UP000426328">
    <property type="component" value="Chromosome"/>
</dbReference>
<dbReference type="EMBL" id="CP045482">
    <property type="protein sequence ID" value="QGR21723.1"/>
    <property type="molecule type" value="Genomic_DNA"/>
</dbReference>
<gene>
    <name evidence="2" type="ORF">D1866_06725</name>
    <name evidence="1" type="ORF">GFB69_08095</name>
</gene>
<dbReference type="GeneID" id="42779417"/>
<keyword evidence="3" id="KW-1185">Reference proteome</keyword>
<dbReference type="EMBL" id="WHYS01000002">
    <property type="protein sequence ID" value="MQL55700.1"/>
    <property type="molecule type" value="Genomic_DNA"/>
</dbReference>
<evidence type="ECO:0000313" key="3">
    <source>
        <dbReference type="Proteomes" id="UP000426328"/>
    </source>
</evidence>